<dbReference type="AlphaFoldDB" id="A0A8J7JE56"/>
<protein>
    <submittedName>
        <fullName evidence="1">Uncharacterized protein</fullName>
    </submittedName>
</protein>
<evidence type="ECO:0000313" key="1">
    <source>
        <dbReference type="EMBL" id="MBJ6724194.1"/>
    </source>
</evidence>
<dbReference type="Proteomes" id="UP000636888">
    <property type="component" value="Unassembled WGS sequence"/>
</dbReference>
<accession>A0A8J7JE56</accession>
<evidence type="ECO:0000313" key="2">
    <source>
        <dbReference type="Proteomes" id="UP000636888"/>
    </source>
</evidence>
<keyword evidence="2" id="KW-1185">Reference proteome</keyword>
<comment type="caution">
    <text evidence="1">The sequence shown here is derived from an EMBL/GenBank/DDBJ whole genome shotgun (WGS) entry which is preliminary data.</text>
</comment>
<reference evidence="1" key="1">
    <citation type="submission" date="2020-12" db="EMBL/GenBank/DDBJ databases">
        <title>Geomonas sp. Red875, isolated from river sediment.</title>
        <authorList>
            <person name="Xu Z."/>
            <person name="Zhang Z."/>
            <person name="Masuda Y."/>
            <person name="Itoh H."/>
            <person name="Senoo K."/>
        </authorList>
    </citation>
    <scope>NUCLEOTIDE SEQUENCE</scope>
    <source>
        <strain evidence="1">Red875</strain>
    </source>
</reference>
<proteinExistence type="predicted"/>
<dbReference type="EMBL" id="JAEMHM010000004">
    <property type="protein sequence ID" value="MBJ6724194.1"/>
    <property type="molecule type" value="Genomic_DNA"/>
</dbReference>
<dbReference type="RefSeq" id="WP_199383037.1">
    <property type="nucleotide sequence ID" value="NZ_JAEMHM010000004.1"/>
</dbReference>
<gene>
    <name evidence="1" type="ORF">JFN93_05700</name>
</gene>
<name>A0A8J7JE56_9BACT</name>
<organism evidence="1 2">
    <name type="scientific">Geomesophilobacter sediminis</name>
    <dbReference type="NCBI Taxonomy" id="2798584"/>
    <lineage>
        <taxon>Bacteria</taxon>
        <taxon>Pseudomonadati</taxon>
        <taxon>Thermodesulfobacteriota</taxon>
        <taxon>Desulfuromonadia</taxon>
        <taxon>Geobacterales</taxon>
        <taxon>Geobacteraceae</taxon>
        <taxon>Geomesophilobacter</taxon>
    </lineage>
</organism>
<sequence length="81" mass="8914">MAREKLFECDVEKVLMEAQVTGSDKTGEATPESPGCTGYVIYGKSTTGARVCCRFASKHHPKTNDFIHWVMTSFEQVGVAI</sequence>